<evidence type="ECO:0000256" key="1">
    <source>
        <dbReference type="SAM" id="MobiDB-lite"/>
    </source>
</evidence>
<evidence type="ECO:0000259" key="2">
    <source>
        <dbReference type="Pfam" id="PF17111"/>
    </source>
</evidence>
<dbReference type="OrthoDB" id="524326at2759"/>
<sequence length="560" mass="61731">MDPLSVTVSCVSLIATTTKASIAVTEFVRDVRDARRDLDGVSRELLSLKSVLEYLKEDTEEEKGTNMPDALNAQIIGILGNVKVTVLEIEAGLRKSEKSKLGRSGYWTMGGKSDVNKLRSSLESQTTALDLALQLVNTTIVREVKRDTTDIKEDTTDIKEDTTVIRDDTAKIREELELLRAKLTAMDGSAVASAPPVAALANLSLDANTGNSAQASNMMLQRYLDNLTDYADSICDPDDGFRRSGSPLALHSRPVSPISEETYVDSAEPSFPKTSSIPPPLPDTSRKTSESVSSPEIANKQSHIQYSPAGFSITKEKTLDFRVVGDVRYSAITRRDLPADQKLSLRPSSYAVPQVIKLLIVITKTRLDDKYKRRNTSFKSIGKSLQAHCGQIGNEWRNIAICYMRDDAKDYSSSLIATELEDTFGAYATPLSEDEKQVEGSEWEADSDGPRSKKIPRRYRGHEIYAHIVEAVYCHVMKRNILSHTLSRPMQMMHVATNDAADYECVVRDIAQVLGAESCVKMSAGDELTSTLFEEHVNGSARLRSPQCATYAGLPVTYTP</sequence>
<keyword evidence="4" id="KW-1185">Reference proteome</keyword>
<protein>
    <recommendedName>
        <fullName evidence="2">Azaphilone pigments biosynthesis cluster protein L N-terminal domain-containing protein</fullName>
    </recommendedName>
</protein>
<reference evidence="3" key="1">
    <citation type="journal article" date="2020" name="Stud. Mycol.">
        <title>101 Dothideomycetes genomes: a test case for predicting lifestyles and emergence of pathogens.</title>
        <authorList>
            <person name="Haridas S."/>
            <person name="Albert R."/>
            <person name="Binder M."/>
            <person name="Bloem J."/>
            <person name="Labutti K."/>
            <person name="Salamov A."/>
            <person name="Andreopoulos B."/>
            <person name="Baker S."/>
            <person name="Barry K."/>
            <person name="Bills G."/>
            <person name="Bluhm B."/>
            <person name="Cannon C."/>
            <person name="Castanera R."/>
            <person name="Culley D."/>
            <person name="Daum C."/>
            <person name="Ezra D."/>
            <person name="Gonzalez J."/>
            <person name="Henrissat B."/>
            <person name="Kuo A."/>
            <person name="Liang C."/>
            <person name="Lipzen A."/>
            <person name="Lutzoni F."/>
            <person name="Magnuson J."/>
            <person name="Mondo S."/>
            <person name="Nolan M."/>
            <person name="Ohm R."/>
            <person name="Pangilinan J."/>
            <person name="Park H.-J."/>
            <person name="Ramirez L."/>
            <person name="Alfaro M."/>
            <person name="Sun H."/>
            <person name="Tritt A."/>
            <person name="Yoshinaga Y."/>
            <person name="Zwiers L.-H."/>
            <person name="Turgeon B."/>
            <person name="Goodwin S."/>
            <person name="Spatafora J."/>
            <person name="Crous P."/>
            <person name="Grigoriev I."/>
        </authorList>
    </citation>
    <scope>NUCLEOTIDE SEQUENCE</scope>
    <source>
        <strain evidence="3">CBS 113818</strain>
    </source>
</reference>
<feature type="domain" description="Azaphilone pigments biosynthesis cluster protein L N-terminal" evidence="2">
    <location>
        <begin position="1"/>
        <end position="182"/>
    </location>
</feature>
<dbReference type="InterPro" id="IPR031348">
    <property type="entry name" value="PigL_N"/>
</dbReference>
<proteinExistence type="predicted"/>
<dbReference type="EMBL" id="MU006245">
    <property type="protein sequence ID" value="KAF2819384.1"/>
    <property type="molecule type" value="Genomic_DNA"/>
</dbReference>
<accession>A0A6A6ZGG4</accession>
<feature type="region of interest" description="Disordered" evidence="1">
    <location>
        <begin position="431"/>
        <end position="454"/>
    </location>
</feature>
<organism evidence="3 4">
    <name type="scientific">Ophiobolus disseminans</name>
    <dbReference type="NCBI Taxonomy" id="1469910"/>
    <lineage>
        <taxon>Eukaryota</taxon>
        <taxon>Fungi</taxon>
        <taxon>Dikarya</taxon>
        <taxon>Ascomycota</taxon>
        <taxon>Pezizomycotina</taxon>
        <taxon>Dothideomycetes</taxon>
        <taxon>Pleosporomycetidae</taxon>
        <taxon>Pleosporales</taxon>
        <taxon>Pleosporineae</taxon>
        <taxon>Phaeosphaeriaceae</taxon>
        <taxon>Ophiobolus</taxon>
    </lineage>
</organism>
<name>A0A6A6ZGG4_9PLEO</name>
<evidence type="ECO:0000313" key="4">
    <source>
        <dbReference type="Proteomes" id="UP000799424"/>
    </source>
</evidence>
<dbReference type="AlphaFoldDB" id="A0A6A6ZGG4"/>
<dbReference type="Pfam" id="PF17111">
    <property type="entry name" value="PigL_N"/>
    <property type="match status" value="1"/>
</dbReference>
<evidence type="ECO:0000313" key="3">
    <source>
        <dbReference type="EMBL" id="KAF2819384.1"/>
    </source>
</evidence>
<gene>
    <name evidence="3" type="ORF">CC86DRAFT_460508</name>
</gene>
<feature type="region of interest" description="Disordered" evidence="1">
    <location>
        <begin position="262"/>
        <end position="297"/>
    </location>
</feature>
<dbReference type="Proteomes" id="UP000799424">
    <property type="component" value="Unassembled WGS sequence"/>
</dbReference>